<feature type="compositionally biased region" description="Basic and acidic residues" evidence="2">
    <location>
        <begin position="496"/>
        <end position="508"/>
    </location>
</feature>
<dbReference type="SMART" id="SM00470">
    <property type="entry name" value="ParB"/>
    <property type="match status" value="1"/>
</dbReference>
<evidence type="ECO:0000313" key="4">
    <source>
        <dbReference type="EMBL" id="GIG23331.1"/>
    </source>
</evidence>
<dbReference type="InterPro" id="IPR036086">
    <property type="entry name" value="ParB/Sulfiredoxin_sf"/>
</dbReference>
<dbReference type="Proteomes" id="UP000632740">
    <property type="component" value="Unassembled WGS sequence"/>
</dbReference>
<dbReference type="Pfam" id="PF02195">
    <property type="entry name" value="ParB_N"/>
    <property type="match status" value="1"/>
</dbReference>
<dbReference type="Gene3D" id="3.90.1530.10">
    <property type="entry name" value="Conserved hypothetical protein from pyrococcus furiosus pfu- 392566-001, ParB domain"/>
    <property type="match status" value="1"/>
</dbReference>
<keyword evidence="1" id="KW-0175">Coiled coil</keyword>
<dbReference type="AlphaFoldDB" id="A0A919U3I2"/>
<dbReference type="EMBL" id="BONK01000018">
    <property type="protein sequence ID" value="GIG23331.1"/>
    <property type="molecule type" value="Genomic_DNA"/>
</dbReference>
<dbReference type="InterPro" id="IPR003115">
    <property type="entry name" value="ParB_N"/>
</dbReference>
<gene>
    <name evidence="4" type="ORF">Cch01nite_40550</name>
</gene>
<reference evidence="4" key="1">
    <citation type="submission" date="2021-01" db="EMBL/GenBank/DDBJ databases">
        <title>Whole genome shotgun sequence of Cellulomonas chitinilytica NBRC 110799.</title>
        <authorList>
            <person name="Komaki H."/>
            <person name="Tamura T."/>
        </authorList>
    </citation>
    <scope>NUCLEOTIDE SEQUENCE</scope>
    <source>
        <strain evidence="4">NBRC 110799</strain>
    </source>
</reference>
<feature type="region of interest" description="Disordered" evidence="2">
    <location>
        <begin position="493"/>
        <end position="520"/>
    </location>
</feature>
<evidence type="ECO:0000259" key="3">
    <source>
        <dbReference type="SMART" id="SM00470"/>
    </source>
</evidence>
<dbReference type="PANTHER" id="PTHR33375">
    <property type="entry name" value="CHROMOSOME-PARTITIONING PROTEIN PARB-RELATED"/>
    <property type="match status" value="1"/>
</dbReference>
<dbReference type="GO" id="GO:0007059">
    <property type="term" value="P:chromosome segregation"/>
    <property type="evidence" value="ECO:0007669"/>
    <property type="project" value="TreeGrafter"/>
</dbReference>
<evidence type="ECO:0000313" key="5">
    <source>
        <dbReference type="Proteomes" id="UP000632740"/>
    </source>
</evidence>
<feature type="domain" description="ParB-like N-terminal" evidence="3">
    <location>
        <begin position="17"/>
        <end position="106"/>
    </location>
</feature>
<dbReference type="GO" id="GO:0005694">
    <property type="term" value="C:chromosome"/>
    <property type="evidence" value="ECO:0007669"/>
    <property type="project" value="TreeGrafter"/>
</dbReference>
<dbReference type="InterPro" id="IPR050336">
    <property type="entry name" value="Chromosome_partition/occlusion"/>
</dbReference>
<dbReference type="SUPFAM" id="SSF110849">
    <property type="entry name" value="ParB/Sulfiredoxin"/>
    <property type="match status" value="1"/>
</dbReference>
<proteinExistence type="predicted"/>
<sequence>MTDTITTVATYEVGHLYEVAPGDLKIGANVRVDPHPDAKQFSASIRARGVIEPVTAFPDVDGTLTVLRGQRRTIVATQVGTPTIPVRVIAPPDEADRITDQITENLHREAMHERETRDGIEQLALLNLSAAQIAKRTAVARPVIDAALTVAASPATRERMDAEGYTLEEAAIFAEFEDDAVAIARLTSACTNLGQRGRLAHVAQVLRDERAERAALSAEVERLRVEGLPVLDPQDAPSRYDLYRLRLDELRDADNEPVPQETWPTIPGGAVVITVEWSDEDDADHDDEAEGTEPGEPHAVFVPVWICTDPDAAGLHYGWRPSPVAGEDNAGQDVEARAAAEQARQESESAERRRVRTNNEAWRASEVVRREWLRGLLARRTVPAGAEALIARALLTREYSLTAALDRGHSLLGALLGQRADGLASEAANRALEQVTTPKLATMRTLAVVLSAWEAASGVHTWRNPRAYDGHVMSALVDWGYGASEVEHLLIPVPSRSDDAEPPTSHDEDGTDDPEPDAAA</sequence>
<feature type="coiled-coil region" evidence="1">
    <location>
        <begin position="333"/>
        <end position="360"/>
    </location>
</feature>
<evidence type="ECO:0000256" key="1">
    <source>
        <dbReference type="SAM" id="Coils"/>
    </source>
</evidence>
<organism evidence="4 5">
    <name type="scientific">Cellulomonas chitinilytica</name>
    <dbReference type="NCBI Taxonomy" id="398759"/>
    <lineage>
        <taxon>Bacteria</taxon>
        <taxon>Bacillati</taxon>
        <taxon>Actinomycetota</taxon>
        <taxon>Actinomycetes</taxon>
        <taxon>Micrococcales</taxon>
        <taxon>Cellulomonadaceae</taxon>
        <taxon>Cellulomonas</taxon>
    </lineage>
</organism>
<keyword evidence="5" id="KW-1185">Reference proteome</keyword>
<protein>
    <recommendedName>
        <fullName evidence="3">ParB-like N-terminal domain-containing protein</fullName>
    </recommendedName>
</protein>
<accession>A0A919U3I2</accession>
<name>A0A919U3I2_9CELL</name>
<feature type="compositionally biased region" description="Acidic residues" evidence="2">
    <location>
        <begin position="509"/>
        <end position="520"/>
    </location>
</feature>
<comment type="caution">
    <text evidence="4">The sequence shown here is derived from an EMBL/GenBank/DDBJ whole genome shotgun (WGS) entry which is preliminary data.</text>
</comment>
<evidence type="ECO:0000256" key="2">
    <source>
        <dbReference type="SAM" id="MobiDB-lite"/>
    </source>
</evidence>
<dbReference type="PANTHER" id="PTHR33375:SF1">
    <property type="entry name" value="CHROMOSOME-PARTITIONING PROTEIN PARB-RELATED"/>
    <property type="match status" value="1"/>
</dbReference>
<dbReference type="RefSeq" id="WP_203758336.1">
    <property type="nucleotide sequence ID" value="NZ_BONK01000018.1"/>
</dbReference>